<organism evidence="3 4">
    <name type="scientific">Aedes albopictus</name>
    <name type="common">Asian tiger mosquito</name>
    <name type="synonym">Stegomyia albopicta</name>
    <dbReference type="NCBI Taxonomy" id="7160"/>
    <lineage>
        <taxon>Eukaryota</taxon>
        <taxon>Metazoa</taxon>
        <taxon>Ecdysozoa</taxon>
        <taxon>Arthropoda</taxon>
        <taxon>Hexapoda</taxon>
        <taxon>Insecta</taxon>
        <taxon>Pterygota</taxon>
        <taxon>Neoptera</taxon>
        <taxon>Endopterygota</taxon>
        <taxon>Diptera</taxon>
        <taxon>Nematocera</taxon>
        <taxon>Culicoidea</taxon>
        <taxon>Culicidae</taxon>
        <taxon>Culicinae</taxon>
        <taxon>Aedini</taxon>
        <taxon>Aedes</taxon>
        <taxon>Stegomyia</taxon>
    </lineage>
</organism>
<feature type="compositionally biased region" description="Acidic residues" evidence="2">
    <location>
        <begin position="585"/>
        <end position="594"/>
    </location>
</feature>
<reference evidence="4" key="1">
    <citation type="journal article" date="2015" name="Proc. Natl. Acad. Sci. U.S.A.">
        <title>Genome sequence of the Asian Tiger mosquito, Aedes albopictus, reveals insights into its biology, genetics, and evolution.</title>
        <authorList>
            <person name="Chen X.G."/>
            <person name="Jiang X."/>
            <person name="Gu J."/>
            <person name="Xu M."/>
            <person name="Wu Y."/>
            <person name="Deng Y."/>
            <person name="Zhang C."/>
            <person name="Bonizzoni M."/>
            <person name="Dermauw W."/>
            <person name="Vontas J."/>
            <person name="Armbruster P."/>
            <person name="Huang X."/>
            <person name="Yang Y."/>
            <person name="Zhang H."/>
            <person name="He W."/>
            <person name="Peng H."/>
            <person name="Liu Y."/>
            <person name="Wu K."/>
            <person name="Chen J."/>
            <person name="Lirakis M."/>
            <person name="Topalis P."/>
            <person name="Van Leeuwen T."/>
            <person name="Hall A.B."/>
            <person name="Jiang X."/>
            <person name="Thorpe C."/>
            <person name="Mueller R.L."/>
            <person name="Sun C."/>
            <person name="Waterhouse R.M."/>
            <person name="Yan G."/>
            <person name="Tu Z.J."/>
            <person name="Fang X."/>
            <person name="James A.A."/>
        </authorList>
    </citation>
    <scope>NUCLEOTIDE SEQUENCE [LARGE SCALE GENOMIC DNA]</scope>
    <source>
        <strain evidence="4">Foshan</strain>
    </source>
</reference>
<dbReference type="InterPro" id="IPR038973">
    <property type="entry name" value="MutL/Mlh/Pms-like"/>
</dbReference>
<dbReference type="RefSeq" id="XP_062708853.1">
    <property type="nucleotide sequence ID" value="XM_062852869.1"/>
</dbReference>
<evidence type="ECO:0000313" key="4">
    <source>
        <dbReference type="Proteomes" id="UP000069940"/>
    </source>
</evidence>
<dbReference type="Pfam" id="PF13589">
    <property type="entry name" value="HATPase_c_3"/>
    <property type="match status" value="1"/>
</dbReference>
<feature type="region of interest" description="Disordered" evidence="2">
    <location>
        <begin position="101"/>
        <end position="132"/>
    </location>
</feature>
<evidence type="ECO:0000313" key="3">
    <source>
        <dbReference type="EnsemblMetazoa" id="AALFPA23_008733.P11868"/>
    </source>
</evidence>
<dbReference type="Proteomes" id="UP000069940">
    <property type="component" value="Unassembled WGS sequence"/>
</dbReference>
<sequence length="769" mass="87356">MESLTEIIVALIKNSLDANCTSVAIRICLELFWIQILDNGDGISREDLQSIGKCCLLNIDHHDRKKPSKQFARLTGESLLTVIAQCEEVLIESVDSRTNHAKSHSRLFKQQTAINNSTPRPNGTNNGSQRNFDSVSQYHYTRKSRGTTVTLKNVFYKDPERQRNHSIKEDYRVLLVTLRTLALIHFDRSFTVQDLAHSEVVFKSKRLSALLPKYCELYHLSETDIDVTTCVKDNVLIECYFSERRTGHPLSPIELTFVNGLPSGELEPTVNEILTQEKQDVDFVIVVRFPKNDVLTQLNEPIVRNCLFRCLNQYKECLRRRKEQRQAISPEPHGNTPQQTPISSHHRTMLEDDIGDVKFENCLDEEDVLYGLSQPADDRQTTFDKCTKWLKTNDFDVSAADVTPVAKAQRHTSTKAPSAGNGERQKVNFFDVSTSVAVDDRRRLNSKPQNKPAFKRPVPKFYPVEAKTRPKLEQLQKANKLPNSKKEFKVTERPPEKMSFLNIAAEINVSKITMPLEEETPAPPANKLQQFAKRERKKLLHSPPAPPDPPFLDPVRVKKDELTFFTEFGEPNFDDNATSFPKNDDYDDDNDDDSCSPIEKKDYLRVTPQAAAFQSFRRTHAQPEDEVEPQTEPAIIRSLENFLSSSASVSPVSSGISYVFDEPLFLEPVPDPDDDGDTFNIGSPKARFQDFDLVQSYRGFHQACQETIQHFKVAIEPIGPSSDDGDGSSDGGDCACCSSRTHQFNREIEKLRQPFHQPRSILTKVGNRR</sequence>
<dbReference type="PANTHER" id="PTHR10073">
    <property type="entry name" value="DNA MISMATCH REPAIR PROTEIN MLH, PMS, MUTL"/>
    <property type="match status" value="1"/>
</dbReference>
<evidence type="ECO:0000256" key="1">
    <source>
        <dbReference type="ARBA" id="ARBA00006082"/>
    </source>
</evidence>
<reference evidence="3" key="2">
    <citation type="submission" date="2025-05" db="UniProtKB">
        <authorList>
            <consortium name="EnsemblMetazoa"/>
        </authorList>
    </citation>
    <scope>IDENTIFICATION</scope>
    <source>
        <strain evidence="3">Foshan</strain>
    </source>
</reference>
<keyword evidence="4" id="KW-1185">Reference proteome</keyword>
<feature type="region of interest" description="Disordered" evidence="2">
    <location>
        <begin position="568"/>
        <end position="598"/>
    </location>
</feature>
<dbReference type="PANTHER" id="PTHR10073:SF47">
    <property type="entry name" value="DNA MISMATCH REPAIR PROTEIN MLH3"/>
    <property type="match status" value="1"/>
</dbReference>
<dbReference type="EnsemblMetazoa" id="AALFPA23_008733.R11868">
    <property type="protein sequence ID" value="AALFPA23_008733.P11868"/>
    <property type="gene ID" value="AALFPA23_008733"/>
</dbReference>
<comment type="similarity">
    <text evidence="1">Belongs to the DNA mismatch repair MutL/HexB family.</text>
</comment>
<evidence type="ECO:0008006" key="5">
    <source>
        <dbReference type="Google" id="ProtNLM"/>
    </source>
</evidence>
<feature type="compositionally biased region" description="Pro residues" evidence="2">
    <location>
        <begin position="543"/>
        <end position="552"/>
    </location>
</feature>
<dbReference type="GeneID" id="109416938"/>
<protein>
    <recommendedName>
        <fullName evidence="5">DNA mismatch repair protein S5 domain-containing protein</fullName>
    </recommendedName>
</protein>
<dbReference type="InterPro" id="IPR036890">
    <property type="entry name" value="HATPase_C_sf"/>
</dbReference>
<feature type="compositionally biased region" description="Polar residues" evidence="2">
    <location>
        <begin position="108"/>
        <end position="132"/>
    </location>
</feature>
<feature type="region of interest" description="Disordered" evidence="2">
    <location>
        <begin position="322"/>
        <end position="344"/>
    </location>
</feature>
<evidence type="ECO:0000256" key="2">
    <source>
        <dbReference type="SAM" id="MobiDB-lite"/>
    </source>
</evidence>
<feature type="region of interest" description="Disordered" evidence="2">
    <location>
        <begin position="535"/>
        <end position="554"/>
    </location>
</feature>
<proteinExistence type="inferred from homology"/>
<name>A0ABM1YFN7_AEDAL</name>
<dbReference type="Gene3D" id="3.30.565.10">
    <property type="entry name" value="Histidine kinase-like ATPase, C-terminal domain"/>
    <property type="match status" value="1"/>
</dbReference>
<accession>A0ABM1YFN7</accession>
<dbReference type="SUPFAM" id="SSF55874">
    <property type="entry name" value="ATPase domain of HSP90 chaperone/DNA topoisomerase II/histidine kinase"/>
    <property type="match status" value="1"/>
</dbReference>